<evidence type="ECO:0000313" key="2">
    <source>
        <dbReference type="Proteomes" id="UP001314635"/>
    </source>
</evidence>
<protein>
    <recommendedName>
        <fullName evidence="3">Haloacid dehalogenase-like hydrolase</fullName>
    </recommendedName>
</protein>
<dbReference type="SUPFAM" id="SSF56784">
    <property type="entry name" value="HAD-like"/>
    <property type="match status" value="1"/>
</dbReference>
<dbReference type="RefSeq" id="WP_012045557.1">
    <property type="nucleotide sequence ID" value="NZ_JABFDP010000030.1"/>
</dbReference>
<name>A0ABS5G6Z5_9BRAD</name>
<comment type="caution">
    <text evidence="1">The sequence shown here is derived from an EMBL/GenBank/DDBJ whole genome shotgun (WGS) entry which is preliminary data.</text>
</comment>
<dbReference type="InterPro" id="IPR036412">
    <property type="entry name" value="HAD-like_sf"/>
</dbReference>
<accession>A0ABS5G6Z5</accession>
<dbReference type="Proteomes" id="UP001314635">
    <property type="component" value="Unassembled WGS sequence"/>
</dbReference>
<sequence>MRIGIDFDNTIACYDGVFHAAALERGLIPADLGRDKNSVRDHLNGSGRKDDFTELQGYVYGARMDLVSPYPGFAEFVAAARAAGHDLFIVSHKTKHPILGPKHDMHAAARGFLTDRGLMGEASGQIAPDRVFFELTKDEKVARAHALACELFVDDLPEILAMSGFPDGMRKVLFDPENQFAAKPVPYERRASWVEIAADVVRDRG</sequence>
<gene>
    <name evidence="1" type="ORF">JQ619_15095</name>
</gene>
<keyword evidence="2" id="KW-1185">Reference proteome</keyword>
<dbReference type="InterPro" id="IPR023214">
    <property type="entry name" value="HAD_sf"/>
</dbReference>
<evidence type="ECO:0000313" key="1">
    <source>
        <dbReference type="EMBL" id="MBR1137098.1"/>
    </source>
</evidence>
<reference evidence="2" key="1">
    <citation type="journal article" date="2021" name="ISME J.">
        <title>Evolutionary origin and ecological implication of a unique nif island in free-living Bradyrhizobium lineages.</title>
        <authorList>
            <person name="Tao J."/>
        </authorList>
    </citation>
    <scope>NUCLEOTIDE SEQUENCE [LARGE SCALE GENOMIC DNA]</scope>
    <source>
        <strain evidence="2">SZCCT0094</strain>
    </source>
</reference>
<dbReference type="Gene3D" id="3.40.50.1000">
    <property type="entry name" value="HAD superfamily/HAD-like"/>
    <property type="match status" value="1"/>
</dbReference>
<proteinExistence type="predicted"/>
<dbReference type="EMBL" id="JAFCLK010000013">
    <property type="protein sequence ID" value="MBR1137098.1"/>
    <property type="molecule type" value="Genomic_DNA"/>
</dbReference>
<organism evidence="1 2">
    <name type="scientific">Bradyrhizobium denitrificans</name>
    <dbReference type="NCBI Taxonomy" id="2734912"/>
    <lineage>
        <taxon>Bacteria</taxon>
        <taxon>Pseudomonadati</taxon>
        <taxon>Pseudomonadota</taxon>
        <taxon>Alphaproteobacteria</taxon>
        <taxon>Hyphomicrobiales</taxon>
        <taxon>Nitrobacteraceae</taxon>
        <taxon>Bradyrhizobium</taxon>
    </lineage>
</organism>
<evidence type="ECO:0008006" key="3">
    <source>
        <dbReference type="Google" id="ProtNLM"/>
    </source>
</evidence>